<organism evidence="3 4">
    <name type="scientific">Gulosibacter chungangensis</name>
    <dbReference type="NCBI Taxonomy" id="979746"/>
    <lineage>
        <taxon>Bacteria</taxon>
        <taxon>Bacillati</taxon>
        <taxon>Actinomycetota</taxon>
        <taxon>Actinomycetes</taxon>
        <taxon>Micrococcales</taxon>
        <taxon>Microbacteriaceae</taxon>
        <taxon>Gulosibacter</taxon>
    </lineage>
</organism>
<comment type="caution">
    <text evidence="3">The sequence shown here is derived from an EMBL/GenBank/DDBJ whole genome shotgun (WGS) entry which is preliminary data.</text>
</comment>
<dbReference type="Proteomes" id="UP000433493">
    <property type="component" value="Unassembled WGS sequence"/>
</dbReference>
<dbReference type="PANTHER" id="PTHR12110">
    <property type="entry name" value="HYDROXYPYRUVATE ISOMERASE"/>
    <property type="match status" value="1"/>
</dbReference>
<gene>
    <name evidence="3" type="ORF">F8O05_10880</name>
</gene>
<name>A0A7J5B9S3_9MICO</name>
<dbReference type="PANTHER" id="PTHR12110:SF21">
    <property type="entry name" value="XYLOSE ISOMERASE-LIKE TIM BARREL DOMAIN-CONTAINING PROTEIN"/>
    <property type="match status" value="1"/>
</dbReference>
<keyword evidence="3" id="KW-0413">Isomerase</keyword>
<evidence type="ECO:0000313" key="4">
    <source>
        <dbReference type="Proteomes" id="UP000433493"/>
    </source>
</evidence>
<evidence type="ECO:0000256" key="1">
    <source>
        <dbReference type="ARBA" id="ARBA00023277"/>
    </source>
</evidence>
<sequence>MQIGIITTALFDRDLEYTLDTVKSLGITHVEIAAAGGFWPDRHLDPLKVVNDERRIARVREMFAERELTLSAISIHGNPLDPDPTVAENYRQQYLATCALAPKLGTDRISLLAGLPGAGPNDENPNWITFPFPPKLAEALKWQWNERVFPYWQEAAPHAEAEGVKLCFEMVPNDTIYNPETLLKLRNEIGDVVGANYDPSHFLFQQIDPLEAVRALEGTIYNVHAKDVRANQHILRVRGVLDTTSLGVTSERSWAYRTLGWGSGSEYWTALITQLRISGYDGVLAIEHEDSLLSADEGLRKAIDFLKPLVPRDPMQGDWTSAL</sequence>
<dbReference type="OrthoDB" id="9779184at2"/>
<evidence type="ECO:0000313" key="3">
    <source>
        <dbReference type="EMBL" id="KAB1642315.1"/>
    </source>
</evidence>
<dbReference type="Gene3D" id="3.20.20.150">
    <property type="entry name" value="Divalent-metal-dependent TIM barrel enzymes"/>
    <property type="match status" value="1"/>
</dbReference>
<dbReference type="SUPFAM" id="SSF51658">
    <property type="entry name" value="Xylose isomerase-like"/>
    <property type="match status" value="1"/>
</dbReference>
<feature type="domain" description="Xylose isomerase-like TIM barrel" evidence="2">
    <location>
        <begin position="20"/>
        <end position="308"/>
    </location>
</feature>
<keyword evidence="4" id="KW-1185">Reference proteome</keyword>
<evidence type="ECO:0000259" key="2">
    <source>
        <dbReference type="Pfam" id="PF01261"/>
    </source>
</evidence>
<proteinExistence type="predicted"/>
<dbReference type="Pfam" id="PF01261">
    <property type="entry name" value="AP_endonuc_2"/>
    <property type="match status" value="1"/>
</dbReference>
<dbReference type="InterPro" id="IPR050312">
    <property type="entry name" value="IolE/XylAMocC-like"/>
</dbReference>
<dbReference type="RefSeq" id="WP_158052770.1">
    <property type="nucleotide sequence ID" value="NZ_WBKB01000006.1"/>
</dbReference>
<dbReference type="InterPro" id="IPR036237">
    <property type="entry name" value="Xyl_isomerase-like_sf"/>
</dbReference>
<keyword evidence="1" id="KW-0119">Carbohydrate metabolism</keyword>
<dbReference type="AlphaFoldDB" id="A0A7J5B9S3"/>
<dbReference type="GO" id="GO:0016853">
    <property type="term" value="F:isomerase activity"/>
    <property type="evidence" value="ECO:0007669"/>
    <property type="project" value="UniProtKB-KW"/>
</dbReference>
<accession>A0A7J5B9S3</accession>
<protein>
    <submittedName>
        <fullName evidence="3">Sugar phosphate isomerase/epimerase</fullName>
    </submittedName>
</protein>
<reference evidence="3 4" key="1">
    <citation type="submission" date="2019-09" db="EMBL/GenBank/DDBJ databases">
        <title>Phylogeny of genus Pseudoclavibacter and closely related genus.</title>
        <authorList>
            <person name="Li Y."/>
        </authorList>
    </citation>
    <scope>NUCLEOTIDE SEQUENCE [LARGE SCALE GENOMIC DNA]</scope>
    <source>
        <strain evidence="3 4">KCTC 13959</strain>
    </source>
</reference>
<dbReference type="InterPro" id="IPR013022">
    <property type="entry name" value="Xyl_isomerase-like_TIM-brl"/>
</dbReference>
<dbReference type="EMBL" id="WBKB01000006">
    <property type="protein sequence ID" value="KAB1642315.1"/>
    <property type="molecule type" value="Genomic_DNA"/>
</dbReference>